<feature type="transmembrane region" description="Helical" evidence="6">
    <location>
        <begin position="128"/>
        <end position="150"/>
    </location>
</feature>
<feature type="transmembrane region" description="Helical" evidence="6">
    <location>
        <begin position="466"/>
        <end position="489"/>
    </location>
</feature>
<feature type="transmembrane region" description="Helical" evidence="6">
    <location>
        <begin position="284"/>
        <end position="305"/>
    </location>
</feature>
<dbReference type="RefSeq" id="XP_024664510.1">
    <property type="nucleotide sequence ID" value="XM_024808742.1"/>
</dbReference>
<feature type="transmembrane region" description="Helical" evidence="6">
    <location>
        <begin position="196"/>
        <end position="217"/>
    </location>
</feature>
<comment type="subcellular location">
    <subcellularLocation>
        <location evidence="1">Membrane</location>
        <topology evidence="1">Multi-pass membrane protein</topology>
    </subcellularLocation>
</comment>
<dbReference type="PANTHER" id="PTHR23502:SF48">
    <property type="entry name" value="MULTIDRUG TRANSPORTER, PUTATIVE (AFU_ORTHOLOGUE AFUA_5G02700)-RELATED"/>
    <property type="match status" value="1"/>
</dbReference>
<dbReference type="InterPro" id="IPR036259">
    <property type="entry name" value="MFS_trans_sf"/>
</dbReference>
<dbReference type="GO" id="GO:0005886">
    <property type="term" value="C:plasma membrane"/>
    <property type="evidence" value="ECO:0007669"/>
    <property type="project" value="TreeGrafter"/>
</dbReference>
<evidence type="ECO:0000256" key="6">
    <source>
        <dbReference type="SAM" id="Phobius"/>
    </source>
</evidence>
<dbReference type="Gene3D" id="1.20.1250.20">
    <property type="entry name" value="MFS general substrate transporter like domains"/>
    <property type="match status" value="1"/>
</dbReference>
<keyword evidence="9" id="KW-1185">Reference proteome</keyword>
<dbReference type="STRING" id="45607.A0A2T0FHV9"/>
<dbReference type="InterPro" id="IPR020846">
    <property type="entry name" value="MFS_dom"/>
</dbReference>
<dbReference type="GeneID" id="36515933"/>
<evidence type="ECO:0000256" key="5">
    <source>
        <dbReference type="SAM" id="MobiDB-lite"/>
    </source>
</evidence>
<keyword evidence="3 6" id="KW-1133">Transmembrane helix</keyword>
<dbReference type="Pfam" id="PF07690">
    <property type="entry name" value="MFS_1"/>
    <property type="match status" value="1"/>
</dbReference>
<comment type="caution">
    <text evidence="8">The sequence shown here is derived from an EMBL/GenBank/DDBJ whole genome shotgun (WGS) entry which is preliminary data.</text>
</comment>
<feature type="transmembrane region" description="Helical" evidence="6">
    <location>
        <begin position="439"/>
        <end position="460"/>
    </location>
</feature>
<name>A0A2T0FHV9_9ASCO</name>
<dbReference type="GO" id="GO:0022857">
    <property type="term" value="F:transmembrane transporter activity"/>
    <property type="evidence" value="ECO:0007669"/>
    <property type="project" value="InterPro"/>
</dbReference>
<keyword evidence="2 6" id="KW-0812">Transmembrane</keyword>
<dbReference type="FunFam" id="1.20.1250.20:FF:000011">
    <property type="entry name" value="MFS multidrug transporter, putative"/>
    <property type="match status" value="1"/>
</dbReference>
<gene>
    <name evidence="8" type="ORF">B9G98_02185</name>
</gene>
<feature type="transmembrane region" description="Helical" evidence="6">
    <location>
        <begin position="510"/>
        <end position="528"/>
    </location>
</feature>
<dbReference type="EMBL" id="NDIQ01000021">
    <property type="protein sequence ID" value="PRT54565.1"/>
    <property type="molecule type" value="Genomic_DNA"/>
</dbReference>
<feature type="compositionally biased region" description="Polar residues" evidence="5">
    <location>
        <begin position="12"/>
        <end position="25"/>
    </location>
</feature>
<accession>A0A2T0FHV9</accession>
<feature type="transmembrane region" description="Helical" evidence="6">
    <location>
        <begin position="534"/>
        <end position="556"/>
    </location>
</feature>
<sequence>MSSEHDKEDNYSEPSSVSPCTTRSSDPAVPQALTGSPGDDTNALARSMSRVSYRSSIDSKKDVDLIYDSPEQFQRLEKIETNVRPNYQDVLEADPWKYPLDLNSNLRIVTFVDEDEDDPRRMSFVRKWVITVILGLVCFGVAFCSAVVTGDIKGPRDYFHVSTEVIILTVTLFVVGFGVGPLVFAPASEEFGRQIVYIVTFGFAVLFVIPCALARNIGTLLVCRLIDGIAFSAPMTVIGGSLADIWAVEERGIAMTVFSAAPFIGPALGPLVGGFIGDFMYWRWIYWISFFFVLGLYILLVLFVPETHHTTILRRRVKKLIKLTGDRRYVTAKDADPMPASELLKVTLLRPVQLLAEPIVFFITLYMTVLYGLLYMFFFAYPVVYGEGKGWSDHMTGLMFIPLAIGIILSACCAKFVNDDYNRRAKVFKDRGEPVPPEVRLIPMMFGAPFIPIGLFIFAWTSYPHVHWIGPAIGGAPVGFGFIFLYNAANNYLIDTYVHVAASALAAKTFVRSLWGAGCVLFTIQMYHTLGYEWASSLLAFIALACCLIPFCFYFLGAKIRARSKYAFNHNAASG</sequence>
<dbReference type="Proteomes" id="UP000238350">
    <property type="component" value="Unassembled WGS sequence"/>
</dbReference>
<organism evidence="8 9">
    <name type="scientific">Wickerhamiella sorbophila</name>
    <dbReference type="NCBI Taxonomy" id="45607"/>
    <lineage>
        <taxon>Eukaryota</taxon>
        <taxon>Fungi</taxon>
        <taxon>Dikarya</taxon>
        <taxon>Ascomycota</taxon>
        <taxon>Saccharomycotina</taxon>
        <taxon>Dipodascomycetes</taxon>
        <taxon>Dipodascales</taxon>
        <taxon>Trichomonascaceae</taxon>
        <taxon>Wickerhamiella</taxon>
    </lineage>
</organism>
<feature type="transmembrane region" description="Helical" evidence="6">
    <location>
        <begin position="359"/>
        <end position="378"/>
    </location>
</feature>
<evidence type="ECO:0000313" key="9">
    <source>
        <dbReference type="Proteomes" id="UP000238350"/>
    </source>
</evidence>
<reference evidence="8 9" key="1">
    <citation type="submission" date="2017-04" db="EMBL/GenBank/DDBJ databases">
        <title>Genome sequencing of [Candida] sorbophila.</title>
        <authorList>
            <person name="Ahn J.O."/>
        </authorList>
    </citation>
    <scope>NUCLEOTIDE SEQUENCE [LARGE SCALE GENOMIC DNA]</scope>
    <source>
        <strain evidence="8 9">DS02</strain>
    </source>
</reference>
<feature type="domain" description="Major facilitator superfamily (MFS) profile" evidence="7">
    <location>
        <begin position="130"/>
        <end position="575"/>
    </location>
</feature>
<protein>
    <recommendedName>
        <fullName evidence="7">Major facilitator superfamily (MFS) profile domain-containing protein</fullName>
    </recommendedName>
</protein>
<dbReference type="InterPro" id="IPR011701">
    <property type="entry name" value="MFS"/>
</dbReference>
<dbReference type="AlphaFoldDB" id="A0A2T0FHV9"/>
<dbReference type="CDD" id="cd17323">
    <property type="entry name" value="MFS_Tpo1_MDR_like"/>
    <property type="match status" value="1"/>
</dbReference>
<feature type="transmembrane region" description="Helical" evidence="6">
    <location>
        <begin position="165"/>
        <end position="184"/>
    </location>
</feature>
<dbReference type="PROSITE" id="PS50850">
    <property type="entry name" value="MFS"/>
    <property type="match status" value="1"/>
</dbReference>
<evidence type="ECO:0000313" key="8">
    <source>
        <dbReference type="EMBL" id="PRT54565.1"/>
    </source>
</evidence>
<evidence type="ECO:0000256" key="4">
    <source>
        <dbReference type="ARBA" id="ARBA00023136"/>
    </source>
</evidence>
<evidence type="ECO:0000259" key="7">
    <source>
        <dbReference type="PROSITE" id="PS50850"/>
    </source>
</evidence>
<feature type="region of interest" description="Disordered" evidence="5">
    <location>
        <begin position="1"/>
        <end position="43"/>
    </location>
</feature>
<dbReference type="OrthoDB" id="6770063at2759"/>
<feature type="compositionally biased region" description="Basic and acidic residues" evidence="5">
    <location>
        <begin position="1"/>
        <end position="10"/>
    </location>
</feature>
<feature type="transmembrane region" description="Helical" evidence="6">
    <location>
        <begin position="229"/>
        <end position="246"/>
    </location>
</feature>
<evidence type="ECO:0000256" key="2">
    <source>
        <dbReference type="ARBA" id="ARBA00022692"/>
    </source>
</evidence>
<feature type="transmembrane region" description="Helical" evidence="6">
    <location>
        <begin position="253"/>
        <end position="272"/>
    </location>
</feature>
<dbReference type="SUPFAM" id="SSF103473">
    <property type="entry name" value="MFS general substrate transporter"/>
    <property type="match status" value="1"/>
</dbReference>
<keyword evidence="4 6" id="KW-0472">Membrane</keyword>
<evidence type="ECO:0000256" key="1">
    <source>
        <dbReference type="ARBA" id="ARBA00004141"/>
    </source>
</evidence>
<evidence type="ECO:0000256" key="3">
    <source>
        <dbReference type="ARBA" id="ARBA00022989"/>
    </source>
</evidence>
<proteinExistence type="predicted"/>
<feature type="transmembrane region" description="Helical" evidence="6">
    <location>
        <begin position="398"/>
        <end position="418"/>
    </location>
</feature>
<dbReference type="PANTHER" id="PTHR23502">
    <property type="entry name" value="MAJOR FACILITATOR SUPERFAMILY"/>
    <property type="match status" value="1"/>
</dbReference>